<dbReference type="InterPro" id="IPR027417">
    <property type="entry name" value="P-loop_NTPase"/>
</dbReference>
<dbReference type="PROSITE" id="PS51195">
    <property type="entry name" value="Q_MOTIF"/>
    <property type="match status" value="1"/>
</dbReference>
<dbReference type="RefSeq" id="WP_266068577.1">
    <property type="nucleotide sequence ID" value="NZ_JAPJDA010000005.1"/>
</dbReference>
<dbReference type="GO" id="GO:0005524">
    <property type="term" value="F:ATP binding"/>
    <property type="evidence" value="ECO:0007669"/>
    <property type="project" value="UniProtKB-KW"/>
</dbReference>
<comment type="caution">
    <text evidence="11">The sequence shown here is derived from an EMBL/GenBank/DDBJ whole genome shotgun (WGS) entry which is preliminary data.</text>
</comment>
<dbReference type="Proteomes" id="UP001148482">
    <property type="component" value="Unassembled WGS sequence"/>
</dbReference>
<evidence type="ECO:0000256" key="1">
    <source>
        <dbReference type="ARBA" id="ARBA00022741"/>
    </source>
</evidence>
<feature type="short sequence motif" description="Q motif" evidence="6">
    <location>
        <begin position="1"/>
        <end position="29"/>
    </location>
</feature>
<evidence type="ECO:0000256" key="7">
    <source>
        <dbReference type="RuleBase" id="RU000492"/>
    </source>
</evidence>
<dbReference type="EMBL" id="JAPJDA010000005">
    <property type="protein sequence ID" value="MCX2837357.1"/>
    <property type="molecule type" value="Genomic_DNA"/>
</dbReference>
<dbReference type="Pfam" id="PF00271">
    <property type="entry name" value="Helicase_C"/>
    <property type="match status" value="1"/>
</dbReference>
<dbReference type="InterPro" id="IPR044742">
    <property type="entry name" value="DEAD/DEAH_RhlB"/>
</dbReference>
<dbReference type="InterPro" id="IPR000629">
    <property type="entry name" value="RNA-helicase_DEAD-box_CS"/>
</dbReference>
<feature type="domain" description="Helicase ATP-binding" evidence="8">
    <location>
        <begin position="33"/>
        <end position="205"/>
    </location>
</feature>
<organism evidence="11 12">
    <name type="scientific">Salinimicrobium profundisediminis</name>
    <dbReference type="NCBI Taxonomy" id="2994553"/>
    <lineage>
        <taxon>Bacteria</taxon>
        <taxon>Pseudomonadati</taxon>
        <taxon>Bacteroidota</taxon>
        <taxon>Flavobacteriia</taxon>
        <taxon>Flavobacteriales</taxon>
        <taxon>Flavobacteriaceae</taxon>
        <taxon>Salinimicrobium</taxon>
    </lineage>
</organism>
<evidence type="ECO:0000313" key="12">
    <source>
        <dbReference type="Proteomes" id="UP001148482"/>
    </source>
</evidence>
<keyword evidence="1 7" id="KW-0547">Nucleotide-binding</keyword>
<dbReference type="GO" id="GO:0016787">
    <property type="term" value="F:hydrolase activity"/>
    <property type="evidence" value="ECO:0007669"/>
    <property type="project" value="UniProtKB-KW"/>
</dbReference>
<evidence type="ECO:0000259" key="8">
    <source>
        <dbReference type="PROSITE" id="PS51192"/>
    </source>
</evidence>
<dbReference type="PROSITE" id="PS51194">
    <property type="entry name" value="HELICASE_CTER"/>
    <property type="match status" value="1"/>
</dbReference>
<dbReference type="Pfam" id="PF00270">
    <property type="entry name" value="DEAD"/>
    <property type="match status" value="1"/>
</dbReference>
<dbReference type="SMART" id="SM00490">
    <property type="entry name" value="HELICc"/>
    <property type="match status" value="1"/>
</dbReference>
<evidence type="ECO:0000256" key="2">
    <source>
        <dbReference type="ARBA" id="ARBA00022801"/>
    </source>
</evidence>
<feature type="domain" description="DEAD-box RNA helicase Q" evidence="10">
    <location>
        <begin position="1"/>
        <end position="29"/>
    </location>
</feature>
<evidence type="ECO:0000256" key="3">
    <source>
        <dbReference type="ARBA" id="ARBA00022806"/>
    </source>
</evidence>
<dbReference type="Gene3D" id="3.40.50.300">
    <property type="entry name" value="P-loop containing nucleotide triphosphate hydrolases"/>
    <property type="match status" value="2"/>
</dbReference>
<evidence type="ECO:0000259" key="10">
    <source>
        <dbReference type="PROSITE" id="PS51195"/>
    </source>
</evidence>
<dbReference type="GO" id="GO:0003676">
    <property type="term" value="F:nucleic acid binding"/>
    <property type="evidence" value="ECO:0007669"/>
    <property type="project" value="InterPro"/>
</dbReference>
<keyword evidence="12" id="KW-1185">Reference proteome</keyword>
<comment type="similarity">
    <text evidence="5 7">Belongs to the DEAD box helicase family.</text>
</comment>
<dbReference type="PROSITE" id="PS00039">
    <property type="entry name" value="DEAD_ATP_HELICASE"/>
    <property type="match status" value="1"/>
</dbReference>
<dbReference type="PROSITE" id="PS51192">
    <property type="entry name" value="HELICASE_ATP_BIND_1"/>
    <property type="match status" value="1"/>
</dbReference>
<name>A0A9X3CV23_9FLAO</name>
<dbReference type="SUPFAM" id="SSF52540">
    <property type="entry name" value="P-loop containing nucleoside triphosphate hydrolases"/>
    <property type="match status" value="1"/>
</dbReference>
<dbReference type="CDD" id="cd00268">
    <property type="entry name" value="DEADc"/>
    <property type="match status" value="1"/>
</dbReference>
<sequence length="370" mass="41519">MTFKDLGVSEDIIKGLNEMGIINPTKIQEAAIPILTEGEVDFVGQAQTGTGKTAAFGLPILAQVDPAKDEIQALILAPTRELGQQIARQLFKFTKYTDKVFTEAVYGGEKIDIQISRLNRPTQIVVATPGRLIDLMKRKAIDIRKVKTLVLDEADEMLSMGFKKDLTEILEGTYSQERNVWLFSATMPQDLNEIINKYVKKNARKVSIDKEDAVNTGIEHQFVTGDDNSKLDTLAYFLKSQGKKRGIIFTKTKTAARTLSKQLAAKNYEVGLLEGDMLQKDRDKVMRAFKGKNLRLLVSTDVAARGIDVANLGFVVHYQLPDQTDYYTHRSGRTARAGNTGLSLALVNQYELKKLRQMERELNIKFTQIR</sequence>
<evidence type="ECO:0000256" key="5">
    <source>
        <dbReference type="ARBA" id="ARBA00038437"/>
    </source>
</evidence>
<dbReference type="InterPro" id="IPR011545">
    <property type="entry name" value="DEAD/DEAH_box_helicase_dom"/>
</dbReference>
<feature type="domain" description="Helicase C-terminal" evidence="9">
    <location>
        <begin position="230"/>
        <end position="370"/>
    </location>
</feature>
<dbReference type="InterPro" id="IPR050079">
    <property type="entry name" value="DEAD_box_RNA_helicase"/>
</dbReference>
<evidence type="ECO:0000259" key="9">
    <source>
        <dbReference type="PROSITE" id="PS51194"/>
    </source>
</evidence>
<dbReference type="GO" id="GO:0005829">
    <property type="term" value="C:cytosol"/>
    <property type="evidence" value="ECO:0007669"/>
    <property type="project" value="TreeGrafter"/>
</dbReference>
<keyword evidence="4 7" id="KW-0067">ATP-binding</keyword>
<dbReference type="AlphaFoldDB" id="A0A9X3CV23"/>
<dbReference type="InterPro" id="IPR001650">
    <property type="entry name" value="Helicase_C-like"/>
</dbReference>
<dbReference type="PANTHER" id="PTHR47959">
    <property type="entry name" value="ATP-DEPENDENT RNA HELICASE RHLE-RELATED"/>
    <property type="match status" value="1"/>
</dbReference>
<dbReference type="InterPro" id="IPR014001">
    <property type="entry name" value="Helicase_ATP-bd"/>
</dbReference>
<accession>A0A9X3CV23</accession>
<dbReference type="CDD" id="cd18787">
    <property type="entry name" value="SF2_C_DEAD"/>
    <property type="match status" value="1"/>
</dbReference>
<evidence type="ECO:0000313" key="11">
    <source>
        <dbReference type="EMBL" id="MCX2837357.1"/>
    </source>
</evidence>
<dbReference type="PANTHER" id="PTHR47959:SF13">
    <property type="entry name" value="ATP-DEPENDENT RNA HELICASE RHLE"/>
    <property type="match status" value="1"/>
</dbReference>
<evidence type="ECO:0000256" key="4">
    <source>
        <dbReference type="ARBA" id="ARBA00022840"/>
    </source>
</evidence>
<gene>
    <name evidence="11" type="ORF">OQ279_04270</name>
</gene>
<dbReference type="InterPro" id="IPR014014">
    <property type="entry name" value="RNA_helicase_DEAD_Q_motif"/>
</dbReference>
<dbReference type="SMART" id="SM00487">
    <property type="entry name" value="DEXDc"/>
    <property type="match status" value="1"/>
</dbReference>
<proteinExistence type="inferred from homology"/>
<protein>
    <submittedName>
        <fullName evidence="11">DEAD/DEAH box helicase</fullName>
    </submittedName>
</protein>
<reference evidence="11" key="1">
    <citation type="submission" date="2022-11" db="EMBL/GenBank/DDBJ databases">
        <title>Salinimicrobium profundisediminis sp. nov., isolated from deep-sea sediment of the Mariana Trench.</title>
        <authorList>
            <person name="Fu H."/>
        </authorList>
    </citation>
    <scope>NUCLEOTIDE SEQUENCE</scope>
    <source>
        <strain evidence="11">MT39</strain>
    </source>
</reference>
<dbReference type="GO" id="GO:0003724">
    <property type="term" value="F:RNA helicase activity"/>
    <property type="evidence" value="ECO:0007669"/>
    <property type="project" value="InterPro"/>
</dbReference>
<keyword evidence="2 7" id="KW-0378">Hydrolase</keyword>
<keyword evidence="3 7" id="KW-0347">Helicase</keyword>
<evidence type="ECO:0000256" key="6">
    <source>
        <dbReference type="PROSITE-ProRule" id="PRU00552"/>
    </source>
</evidence>